<organism evidence="2 3">
    <name type="scientific">Stappia indica</name>
    <dbReference type="NCBI Taxonomy" id="538381"/>
    <lineage>
        <taxon>Bacteria</taxon>
        <taxon>Pseudomonadati</taxon>
        <taxon>Pseudomonadota</taxon>
        <taxon>Alphaproteobacteria</taxon>
        <taxon>Hyphomicrobiales</taxon>
        <taxon>Stappiaceae</taxon>
        <taxon>Stappia</taxon>
    </lineage>
</organism>
<feature type="transmembrane region" description="Helical" evidence="1">
    <location>
        <begin position="67"/>
        <end position="84"/>
    </location>
</feature>
<keyword evidence="1" id="KW-0472">Membrane</keyword>
<dbReference type="AlphaFoldDB" id="A0A285TPH5"/>
<reference evidence="2 3" key="1">
    <citation type="submission" date="2017-08" db="EMBL/GenBank/DDBJ databases">
        <authorList>
            <person name="de Groot N.N."/>
        </authorList>
    </citation>
    <scope>NUCLEOTIDE SEQUENCE [LARGE SCALE GENOMIC DNA]</scope>
    <source>
        <strain evidence="2 3">USBA 352</strain>
    </source>
</reference>
<gene>
    <name evidence="2" type="ORF">SAMN05421512_113147</name>
</gene>
<dbReference type="Proteomes" id="UP000219331">
    <property type="component" value="Unassembled WGS sequence"/>
</dbReference>
<accession>A0A285TPH5</accession>
<evidence type="ECO:0000313" key="2">
    <source>
        <dbReference type="EMBL" id="SOC24066.1"/>
    </source>
</evidence>
<dbReference type="STRING" id="538381.GCA_001696535_00630"/>
<keyword evidence="3" id="KW-1185">Reference proteome</keyword>
<keyword evidence="1" id="KW-1133">Transmembrane helix</keyword>
<keyword evidence="1" id="KW-0812">Transmembrane</keyword>
<proteinExistence type="predicted"/>
<sequence length="89" mass="9886">MPASFDAVRPGLGGQYRGMKTVCLFLASAAFAYLYYERFWRWRDCIEASASSCRTEDGSNLTSGGQLWGIIAAVFLLLALRSLVKARKQ</sequence>
<name>A0A285TPH5_9HYPH</name>
<feature type="transmembrane region" description="Helical" evidence="1">
    <location>
        <begin position="18"/>
        <end position="36"/>
    </location>
</feature>
<evidence type="ECO:0000256" key="1">
    <source>
        <dbReference type="SAM" id="Phobius"/>
    </source>
</evidence>
<evidence type="ECO:0000313" key="3">
    <source>
        <dbReference type="Proteomes" id="UP000219331"/>
    </source>
</evidence>
<dbReference type="RefSeq" id="WP_244297618.1">
    <property type="nucleotide sequence ID" value="NZ_OBML01000013.1"/>
</dbReference>
<protein>
    <submittedName>
        <fullName evidence="2">Uncharacterized protein</fullName>
    </submittedName>
</protein>
<dbReference type="EMBL" id="OBML01000013">
    <property type="protein sequence ID" value="SOC24066.1"/>
    <property type="molecule type" value="Genomic_DNA"/>
</dbReference>